<protein>
    <submittedName>
        <fullName evidence="9">MDR family MFS transporter</fullName>
    </submittedName>
</protein>
<keyword evidence="6 7" id="KW-0472">Membrane</keyword>
<dbReference type="InterPro" id="IPR036259">
    <property type="entry name" value="MFS_trans_sf"/>
</dbReference>
<keyword evidence="10" id="KW-1185">Reference proteome</keyword>
<dbReference type="SUPFAM" id="SSF103473">
    <property type="entry name" value="MFS general substrate transporter"/>
    <property type="match status" value="1"/>
</dbReference>
<dbReference type="PROSITE" id="PS50850">
    <property type="entry name" value="MFS"/>
    <property type="match status" value="1"/>
</dbReference>
<evidence type="ECO:0000256" key="7">
    <source>
        <dbReference type="SAM" id="Phobius"/>
    </source>
</evidence>
<dbReference type="EMBL" id="JBHTKI010000019">
    <property type="protein sequence ID" value="MFD1032176.1"/>
    <property type="molecule type" value="Genomic_DNA"/>
</dbReference>
<dbReference type="Gene3D" id="1.20.1250.20">
    <property type="entry name" value="MFS general substrate transporter like domains"/>
    <property type="match status" value="1"/>
</dbReference>
<feature type="transmembrane region" description="Helical" evidence="7">
    <location>
        <begin position="204"/>
        <end position="232"/>
    </location>
</feature>
<feature type="transmembrane region" description="Helical" evidence="7">
    <location>
        <begin position="327"/>
        <end position="351"/>
    </location>
</feature>
<sequence>MRTSLSILLLSAFLMNLAGFAVISFLAVYLSNTLHYSAAQTGTILSIMILSSRGLPLLTGILGDKYGYKKLMGVGLVTRGTGFILLAFAPSFFWTAIAALLVGIGTACYEPSALAFFSSEPHEKKRKEAFTYLNFALNGGAIVGPLLGGLLLLFDPRYPFLISGLVFFFLFFIQLSMIQEKRTPNLIQRSIRSDLSQLFSNKSYLYYCFSMIFFWFMFAQLTVAIPLHMFVISKSESLVALTITVNALSGLLLMLLFRKLFLSVHSFRLIKVGMLVMASSFLFISFSSSPYWLLVCIVVFTIGETLVLPSSDIAISEFTNGNSPGIYYGFFELSFALGATLGNYTGAYFINDSSTTFWPWTIFFIIGLVGSILVGRLKVLERTKELSEHFQHQS</sequence>
<evidence type="ECO:0000313" key="9">
    <source>
        <dbReference type="EMBL" id="MFD1032176.1"/>
    </source>
</evidence>
<feature type="transmembrane region" description="Helical" evidence="7">
    <location>
        <begin position="42"/>
        <end position="63"/>
    </location>
</feature>
<evidence type="ECO:0000256" key="5">
    <source>
        <dbReference type="ARBA" id="ARBA00022989"/>
    </source>
</evidence>
<dbReference type="InterPro" id="IPR011701">
    <property type="entry name" value="MFS"/>
</dbReference>
<dbReference type="CDD" id="cd17329">
    <property type="entry name" value="MFS_MdtH_MDR_like"/>
    <property type="match status" value="1"/>
</dbReference>
<evidence type="ECO:0000256" key="6">
    <source>
        <dbReference type="ARBA" id="ARBA00023136"/>
    </source>
</evidence>
<comment type="subcellular location">
    <subcellularLocation>
        <location evidence="1">Cell membrane</location>
        <topology evidence="1">Multi-pass membrane protein</topology>
    </subcellularLocation>
</comment>
<keyword evidence="2" id="KW-0813">Transport</keyword>
<name>A0ABW3LFL0_9BACL</name>
<evidence type="ECO:0000256" key="3">
    <source>
        <dbReference type="ARBA" id="ARBA00022475"/>
    </source>
</evidence>
<evidence type="ECO:0000256" key="4">
    <source>
        <dbReference type="ARBA" id="ARBA00022692"/>
    </source>
</evidence>
<keyword evidence="4 7" id="KW-0812">Transmembrane</keyword>
<feature type="transmembrane region" description="Helical" evidence="7">
    <location>
        <begin position="83"/>
        <end position="109"/>
    </location>
</feature>
<dbReference type="RefSeq" id="WP_144839338.1">
    <property type="nucleotide sequence ID" value="NZ_JBHTKI010000019.1"/>
</dbReference>
<accession>A0ABW3LFL0</accession>
<proteinExistence type="predicted"/>
<feature type="transmembrane region" description="Helical" evidence="7">
    <location>
        <begin position="292"/>
        <end position="315"/>
    </location>
</feature>
<dbReference type="Pfam" id="PF07690">
    <property type="entry name" value="MFS_1"/>
    <property type="match status" value="1"/>
</dbReference>
<reference evidence="10" key="1">
    <citation type="journal article" date="2019" name="Int. J. Syst. Evol. Microbiol.">
        <title>The Global Catalogue of Microorganisms (GCM) 10K type strain sequencing project: providing services to taxonomists for standard genome sequencing and annotation.</title>
        <authorList>
            <consortium name="The Broad Institute Genomics Platform"/>
            <consortium name="The Broad Institute Genome Sequencing Center for Infectious Disease"/>
            <person name="Wu L."/>
            <person name="Ma J."/>
        </authorList>
    </citation>
    <scope>NUCLEOTIDE SEQUENCE [LARGE SCALE GENOMIC DNA]</scope>
    <source>
        <strain evidence="10">CCUG 56756</strain>
    </source>
</reference>
<feature type="transmembrane region" description="Helical" evidence="7">
    <location>
        <begin position="357"/>
        <end position="377"/>
    </location>
</feature>
<keyword evidence="3" id="KW-1003">Cell membrane</keyword>
<keyword evidence="5 7" id="KW-1133">Transmembrane helix</keyword>
<evidence type="ECO:0000313" key="10">
    <source>
        <dbReference type="Proteomes" id="UP001597109"/>
    </source>
</evidence>
<evidence type="ECO:0000259" key="8">
    <source>
        <dbReference type="PROSITE" id="PS50850"/>
    </source>
</evidence>
<feature type="transmembrane region" description="Helical" evidence="7">
    <location>
        <begin position="6"/>
        <end position="30"/>
    </location>
</feature>
<gene>
    <name evidence="9" type="ORF">ACFQ1X_12120</name>
</gene>
<feature type="transmembrane region" description="Helical" evidence="7">
    <location>
        <begin position="238"/>
        <end position="257"/>
    </location>
</feature>
<organism evidence="9 10">
    <name type="scientific">Metaplanococcus flavidus</name>
    <dbReference type="NCBI Taxonomy" id="569883"/>
    <lineage>
        <taxon>Bacteria</taxon>
        <taxon>Bacillati</taxon>
        <taxon>Bacillota</taxon>
        <taxon>Bacilli</taxon>
        <taxon>Bacillales</taxon>
        <taxon>Caryophanaceae</taxon>
        <taxon>Metaplanococcus</taxon>
    </lineage>
</organism>
<dbReference type="Proteomes" id="UP001597109">
    <property type="component" value="Unassembled WGS sequence"/>
</dbReference>
<dbReference type="PANTHER" id="PTHR23517">
    <property type="entry name" value="RESISTANCE PROTEIN MDTM, PUTATIVE-RELATED-RELATED"/>
    <property type="match status" value="1"/>
</dbReference>
<feature type="transmembrane region" description="Helical" evidence="7">
    <location>
        <begin position="130"/>
        <end position="154"/>
    </location>
</feature>
<feature type="transmembrane region" description="Helical" evidence="7">
    <location>
        <begin position="160"/>
        <end position="178"/>
    </location>
</feature>
<evidence type="ECO:0000256" key="1">
    <source>
        <dbReference type="ARBA" id="ARBA00004651"/>
    </source>
</evidence>
<dbReference type="InterPro" id="IPR050171">
    <property type="entry name" value="MFS_Transporters"/>
</dbReference>
<comment type="caution">
    <text evidence="9">The sequence shown here is derived from an EMBL/GenBank/DDBJ whole genome shotgun (WGS) entry which is preliminary data.</text>
</comment>
<feature type="domain" description="Major facilitator superfamily (MFS) profile" evidence="8">
    <location>
        <begin position="4"/>
        <end position="379"/>
    </location>
</feature>
<dbReference type="InterPro" id="IPR020846">
    <property type="entry name" value="MFS_dom"/>
</dbReference>
<dbReference type="PANTHER" id="PTHR23517:SF2">
    <property type="entry name" value="MULTIDRUG RESISTANCE PROTEIN MDTH"/>
    <property type="match status" value="1"/>
</dbReference>
<evidence type="ECO:0000256" key="2">
    <source>
        <dbReference type="ARBA" id="ARBA00022448"/>
    </source>
</evidence>